<accession>A0A5N1J4V9</accession>
<dbReference type="Proteomes" id="UP000326570">
    <property type="component" value="Unassembled WGS sequence"/>
</dbReference>
<dbReference type="PANTHER" id="PTHR46124:SF2">
    <property type="entry name" value="D-AMINOACYL-TRNA DEACYLASE"/>
    <property type="match status" value="1"/>
</dbReference>
<keyword evidence="5" id="KW-1185">Reference proteome</keyword>
<evidence type="ECO:0000256" key="3">
    <source>
        <dbReference type="PIRSR" id="PIRSR005902-1"/>
    </source>
</evidence>
<feature type="binding site" evidence="3">
    <location>
        <position position="86"/>
    </location>
    <ligand>
        <name>a divalent metal cation</name>
        <dbReference type="ChEBI" id="CHEBI:60240"/>
        <label>1</label>
    </ligand>
</feature>
<dbReference type="NCBIfam" id="NF041926">
    <property type="entry name" value="QatD"/>
    <property type="match status" value="1"/>
</dbReference>
<organism evidence="4 5">
    <name type="scientific">Adhaeribacter soli</name>
    <dbReference type="NCBI Taxonomy" id="2607655"/>
    <lineage>
        <taxon>Bacteria</taxon>
        <taxon>Pseudomonadati</taxon>
        <taxon>Bacteroidota</taxon>
        <taxon>Cytophagia</taxon>
        <taxon>Cytophagales</taxon>
        <taxon>Hymenobacteraceae</taxon>
        <taxon>Adhaeribacter</taxon>
    </lineage>
</organism>
<dbReference type="PROSITE" id="PS01091">
    <property type="entry name" value="TATD_3"/>
    <property type="match status" value="1"/>
</dbReference>
<dbReference type="Pfam" id="PF01026">
    <property type="entry name" value="TatD_DNase"/>
    <property type="match status" value="1"/>
</dbReference>
<reference evidence="4 5" key="1">
    <citation type="submission" date="2019-09" db="EMBL/GenBank/DDBJ databases">
        <title>Genome sequence of Adhaeribacter sp. M2.</title>
        <authorList>
            <person name="Srinivasan S."/>
        </authorList>
    </citation>
    <scope>NUCLEOTIDE SEQUENCE [LARGE SCALE GENOMIC DNA]</scope>
    <source>
        <strain evidence="4 5">M2</strain>
    </source>
</reference>
<feature type="binding site" evidence="3">
    <location>
        <position position="195"/>
    </location>
    <ligand>
        <name>a divalent metal cation</name>
        <dbReference type="ChEBI" id="CHEBI:60240"/>
        <label>1</label>
    </ligand>
</feature>
<dbReference type="GO" id="GO:0046872">
    <property type="term" value="F:metal ion binding"/>
    <property type="evidence" value="ECO:0007669"/>
    <property type="project" value="UniProtKB-KW"/>
</dbReference>
<keyword evidence="2" id="KW-0378">Hydrolase</keyword>
<feature type="binding site" evidence="3">
    <location>
        <position position="9"/>
    </location>
    <ligand>
        <name>a divalent metal cation</name>
        <dbReference type="ChEBI" id="CHEBI:60240"/>
        <label>1</label>
    </ligand>
</feature>
<dbReference type="InterPro" id="IPR001130">
    <property type="entry name" value="TatD-like"/>
</dbReference>
<evidence type="ECO:0000313" key="5">
    <source>
        <dbReference type="Proteomes" id="UP000326570"/>
    </source>
</evidence>
<feature type="binding site" evidence="3">
    <location>
        <position position="7"/>
    </location>
    <ligand>
        <name>a divalent metal cation</name>
        <dbReference type="ChEBI" id="CHEBI:60240"/>
        <label>1</label>
    </ligand>
</feature>
<dbReference type="InterPro" id="IPR049677">
    <property type="entry name" value="QatD"/>
</dbReference>
<comment type="caution">
    <text evidence="4">The sequence shown here is derived from an EMBL/GenBank/DDBJ whole genome shotgun (WGS) entry which is preliminary data.</text>
</comment>
<evidence type="ECO:0000256" key="2">
    <source>
        <dbReference type="ARBA" id="ARBA00022801"/>
    </source>
</evidence>
<feature type="binding site" evidence="3">
    <location>
        <position position="147"/>
    </location>
    <ligand>
        <name>a divalent metal cation</name>
        <dbReference type="ChEBI" id="CHEBI:60240"/>
        <label>2</label>
    </ligand>
</feature>
<dbReference type="PROSITE" id="PS01137">
    <property type="entry name" value="TATD_1"/>
    <property type="match status" value="1"/>
</dbReference>
<dbReference type="Gene3D" id="3.20.20.140">
    <property type="entry name" value="Metal-dependent hydrolases"/>
    <property type="match status" value="1"/>
</dbReference>
<dbReference type="InterPro" id="IPR032466">
    <property type="entry name" value="Metal_Hydrolase"/>
</dbReference>
<dbReference type="InterPro" id="IPR018228">
    <property type="entry name" value="DNase_TatD-rel_CS"/>
</dbReference>
<name>A0A5N1J4V9_9BACT</name>
<feature type="binding site" evidence="3">
    <location>
        <position position="124"/>
    </location>
    <ligand>
        <name>a divalent metal cation</name>
        <dbReference type="ChEBI" id="CHEBI:60240"/>
        <label>2</label>
    </ligand>
</feature>
<evidence type="ECO:0000256" key="1">
    <source>
        <dbReference type="ARBA" id="ARBA00009275"/>
    </source>
</evidence>
<dbReference type="AlphaFoldDB" id="A0A5N1J4V9"/>
<gene>
    <name evidence="4" type="ORF">F0P94_07160</name>
</gene>
<proteinExistence type="inferred from homology"/>
<dbReference type="CDD" id="cd01310">
    <property type="entry name" value="TatD_DNAse"/>
    <property type="match status" value="1"/>
</dbReference>
<comment type="similarity">
    <text evidence="1">Belongs to the metallo-dependent hydrolases superfamily. TatD-type hydrolase family.</text>
</comment>
<dbReference type="RefSeq" id="WP_150903191.1">
    <property type="nucleotide sequence ID" value="NZ_VTWT01000003.1"/>
</dbReference>
<keyword evidence="3" id="KW-0479">Metal-binding</keyword>
<evidence type="ECO:0000313" key="4">
    <source>
        <dbReference type="EMBL" id="KAA9340119.1"/>
    </source>
</evidence>
<dbReference type="EMBL" id="VTWT01000003">
    <property type="protein sequence ID" value="KAA9340119.1"/>
    <property type="molecule type" value="Genomic_DNA"/>
</dbReference>
<dbReference type="GO" id="GO:0016788">
    <property type="term" value="F:hydrolase activity, acting on ester bonds"/>
    <property type="evidence" value="ECO:0007669"/>
    <property type="project" value="InterPro"/>
</dbReference>
<dbReference type="PANTHER" id="PTHR46124">
    <property type="entry name" value="D-AMINOACYL-TRNA DEACYLASE"/>
    <property type="match status" value="1"/>
</dbReference>
<dbReference type="PIRSF" id="PIRSF005902">
    <property type="entry name" value="DNase_TatD"/>
    <property type="match status" value="1"/>
</dbReference>
<sequence length="242" mass="27323">MHLIDTHFHLDLYPKPEALVLEIEALKIYTIAVTNTPSVFDFTYQVTKNLKYVRAAIGLHPELALQRKSELPLFKEHLGKTRFVGEIGLDYGNLNDLEKRQQRNIFESILDSCATSKDKILTVHSRGTASDVISTIGNNFPGKIILHWFSGSIRELEQAVEFGFYFSINSAMASSVKGKRLILNIPSDKLLTETDGPFIEVERKPALPSDVVLTLEKLATMRDISIDSQRSIIFNNFKSLLE</sequence>
<protein>
    <submittedName>
        <fullName evidence="4">TatD family deoxyribonuclease</fullName>
    </submittedName>
</protein>
<dbReference type="SUPFAM" id="SSF51556">
    <property type="entry name" value="Metallo-dependent hydrolases"/>
    <property type="match status" value="1"/>
</dbReference>